<dbReference type="GO" id="GO:0043235">
    <property type="term" value="C:receptor complex"/>
    <property type="evidence" value="ECO:0007669"/>
    <property type="project" value="TreeGrafter"/>
</dbReference>
<evidence type="ECO:0000256" key="2">
    <source>
        <dbReference type="PROSITE-ProRule" id="PRU00124"/>
    </source>
</evidence>
<dbReference type="PANTHER" id="PTHR22722">
    <property type="entry name" value="LOW-DENSITY LIPOPROTEIN RECEPTOR-RELATED PROTEIN 2-RELATED"/>
    <property type="match status" value="1"/>
</dbReference>
<dbReference type="EMBL" id="UYRW01018943">
    <property type="protein sequence ID" value="VDN05593.1"/>
    <property type="molecule type" value="Genomic_DNA"/>
</dbReference>
<dbReference type="OrthoDB" id="9990982at2759"/>
<dbReference type="GO" id="GO:0006898">
    <property type="term" value="P:receptor-mediated endocytosis"/>
    <property type="evidence" value="ECO:0007669"/>
    <property type="project" value="TreeGrafter"/>
</dbReference>
<dbReference type="Gene3D" id="4.10.400.10">
    <property type="entry name" value="Low-density Lipoprotein Receptor"/>
    <property type="match status" value="1"/>
</dbReference>
<protein>
    <submittedName>
        <fullName evidence="3">Uncharacterized protein</fullName>
    </submittedName>
</protein>
<feature type="non-terminal residue" evidence="3">
    <location>
        <position position="1"/>
    </location>
</feature>
<dbReference type="Proteomes" id="UP000271087">
    <property type="component" value="Unassembled WGS sequence"/>
</dbReference>
<name>A0A3P7L5M2_ONCOC</name>
<evidence type="ECO:0000313" key="4">
    <source>
        <dbReference type="Proteomes" id="UP000271087"/>
    </source>
</evidence>
<dbReference type="InterPro" id="IPR002172">
    <property type="entry name" value="LDrepeatLR_classA_rpt"/>
</dbReference>
<evidence type="ECO:0000313" key="3">
    <source>
        <dbReference type="EMBL" id="VDN05593.1"/>
    </source>
</evidence>
<comment type="caution">
    <text evidence="2">Lacks conserved residue(s) required for the propagation of feature annotation.</text>
</comment>
<keyword evidence="4" id="KW-1185">Reference proteome</keyword>
<proteinExistence type="predicted"/>
<dbReference type="CDD" id="cd00112">
    <property type="entry name" value="LDLa"/>
    <property type="match status" value="1"/>
</dbReference>
<feature type="disulfide bond" evidence="2">
    <location>
        <begin position="36"/>
        <end position="54"/>
    </location>
</feature>
<dbReference type="GO" id="GO:0042562">
    <property type="term" value="F:hormone binding"/>
    <property type="evidence" value="ECO:0007669"/>
    <property type="project" value="TreeGrafter"/>
</dbReference>
<organism evidence="3 4">
    <name type="scientific">Onchocerca ochengi</name>
    <name type="common">Filarial nematode worm</name>
    <dbReference type="NCBI Taxonomy" id="42157"/>
    <lineage>
        <taxon>Eukaryota</taxon>
        <taxon>Metazoa</taxon>
        <taxon>Ecdysozoa</taxon>
        <taxon>Nematoda</taxon>
        <taxon>Chromadorea</taxon>
        <taxon>Rhabditida</taxon>
        <taxon>Spirurina</taxon>
        <taxon>Spiruromorpha</taxon>
        <taxon>Filarioidea</taxon>
        <taxon>Onchocercidae</taxon>
        <taxon>Onchocerca</taxon>
    </lineage>
</organism>
<dbReference type="FunFam" id="4.10.400.10:FF:000011">
    <property type="entry name" value="Low-density lipoprotein receptor-related protein 1"/>
    <property type="match status" value="1"/>
</dbReference>
<feature type="disulfide bond" evidence="2">
    <location>
        <begin position="29"/>
        <end position="41"/>
    </location>
</feature>
<dbReference type="SMART" id="SM00192">
    <property type="entry name" value="LDLa"/>
    <property type="match status" value="2"/>
</dbReference>
<evidence type="ECO:0000256" key="1">
    <source>
        <dbReference type="ARBA" id="ARBA00023157"/>
    </source>
</evidence>
<accession>A0A3P7L5M2</accession>
<keyword evidence="1 2" id="KW-1015">Disulfide bond</keyword>
<dbReference type="AlphaFoldDB" id="A0A3P7L5M2"/>
<gene>
    <name evidence="3" type="ORF">NOO_LOCUS13794</name>
</gene>
<sequence length="85" mass="9589">CIHASWECDGDNDCLDGSDEHANCTYSQCQPEFWQCANNKCIPNSWKCDGNDDCDDGSDEKVIRSNETFSMVVKLLRLGNSYITE</sequence>
<dbReference type="InterPro" id="IPR051221">
    <property type="entry name" value="LDLR-related"/>
</dbReference>
<dbReference type="SUPFAM" id="SSF57424">
    <property type="entry name" value="LDL receptor-like module"/>
    <property type="match status" value="2"/>
</dbReference>
<dbReference type="PROSITE" id="PS50068">
    <property type="entry name" value="LDLRA_2"/>
    <property type="match status" value="2"/>
</dbReference>
<dbReference type="PANTHER" id="PTHR22722:SF15">
    <property type="entry name" value="LOW-DENSITY LIPOPROTEIN RECEPTOR-RELATED"/>
    <property type="match status" value="1"/>
</dbReference>
<reference evidence="3 4" key="1">
    <citation type="submission" date="2018-08" db="EMBL/GenBank/DDBJ databases">
        <authorList>
            <person name="Laetsch R D."/>
            <person name="Stevens L."/>
            <person name="Kumar S."/>
            <person name="Blaxter L. M."/>
        </authorList>
    </citation>
    <scope>NUCLEOTIDE SEQUENCE [LARGE SCALE GENOMIC DNA]</scope>
</reference>
<dbReference type="Gene3D" id="4.10.1220.10">
    <property type="entry name" value="EGF-type module"/>
    <property type="match status" value="1"/>
</dbReference>
<dbReference type="Pfam" id="PF00057">
    <property type="entry name" value="Ldl_recept_a"/>
    <property type="match status" value="2"/>
</dbReference>
<dbReference type="GO" id="GO:0016324">
    <property type="term" value="C:apical plasma membrane"/>
    <property type="evidence" value="ECO:0007669"/>
    <property type="project" value="TreeGrafter"/>
</dbReference>
<dbReference type="InterPro" id="IPR036055">
    <property type="entry name" value="LDL_receptor-like_sf"/>
</dbReference>